<evidence type="ECO:0000256" key="1">
    <source>
        <dbReference type="SAM" id="Phobius"/>
    </source>
</evidence>
<keyword evidence="1" id="KW-1133">Transmembrane helix</keyword>
<reference evidence="2" key="1">
    <citation type="journal article" date="2014" name="Front. Microbiol.">
        <title>High frequency of phylogenetically diverse reductive dehalogenase-homologous genes in deep subseafloor sedimentary metagenomes.</title>
        <authorList>
            <person name="Kawai M."/>
            <person name="Futagami T."/>
            <person name="Toyoda A."/>
            <person name="Takaki Y."/>
            <person name="Nishi S."/>
            <person name="Hori S."/>
            <person name="Arai W."/>
            <person name="Tsubouchi T."/>
            <person name="Morono Y."/>
            <person name="Uchiyama I."/>
            <person name="Ito T."/>
            <person name="Fujiyama A."/>
            <person name="Inagaki F."/>
            <person name="Takami H."/>
        </authorList>
    </citation>
    <scope>NUCLEOTIDE SEQUENCE</scope>
    <source>
        <strain evidence="2">Expedition CK06-06</strain>
    </source>
</reference>
<evidence type="ECO:0000313" key="2">
    <source>
        <dbReference type="EMBL" id="GAH53348.1"/>
    </source>
</evidence>
<feature type="transmembrane region" description="Helical" evidence="1">
    <location>
        <begin position="12"/>
        <end position="29"/>
    </location>
</feature>
<dbReference type="AlphaFoldDB" id="X1I6Y6"/>
<gene>
    <name evidence="2" type="ORF">S03H2_32094</name>
</gene>
<dbReference type="EMBL" id="BARU01019492">
    <property type="protein sequence ID" value="GAH53348.1"/>
    <property type="molecule type" value="Genomic_DNA"/>
</dbReference>
<accession>X1I6Y6</accession>
<keyword evidence="1" id="KW-0812">Transmembrane</keyword>
<name>X1I6Y6_9ZZZZ</name>
<comment type="caution">
    <text evidence="2">The sequence shown here is derived from an EMBL/GenBank/DDBJ whole genome shotgun (WGS) entry which is preliminary data.</text>
</comment>
<keyword evidence="1" id="KW-0472">Membrane</keyword>
<organism evidence="2">
    <name type="scientific">marine sediment metagenome</name>
    <dbReference type="NCBI Taxonomy" id="412755"/>
    <lineage>
        <taxon>unclassified sequences</taxon>
        <taxon>metagenomes</taxon>
        <taxon>ecological metagenomes</taxon>
    </lineage>
</organism>
<feature type="non-terminal residue" evidence="2">
    <location>
        <position position="1"/>
    </location>
</feature>
<proteinExistence type="predicted"/>
<sequence length="31" mass="3617">STLEYPVFRNCPNPLFTISILLCIGIYLIRF</sequence>
<protein>
    <submittedName>
        <fullName evidence="2">Uncharacterized protein</fullName>
    </submittedName>
</protein>